<keyword evidence="3" id="KW-1185">Reference proteome</keyword>
<dbReference type="EMBL" id="JAUEPO010000004">
    <property type="protein sequence ID" value="KAK3324173.1"/>
    <property type="molecule type" value="Genomic_DNA"/>
</dbReference>
<reference evidence="2" key="2">
    <citation type="submission" date="2023-06" db="EMBL/GenBank/DDBJ databases">
        <authorList>
            <consortium name="Lawrence Berkeley National Laboratory"/>
            <person name="Haridas S."/>
            <person name="Hensen N."/>
            <person name="Bonometti L."/>
            <person name="Westerberg I."/>
            <person name="Brannstrom I.O."/>
            <person name="Guillou S."/>
            <person name="Cros-Aarteil S."/>
            <person name="Calhoun S."/>
            <person name="Kuo A."/>
            <person name="Mondo S."/>
            <person name="Pangilinan J."/>
            <person name="Riley R."/>
            <person name="Labutti K."/>
            <person name="Andreopoulos B."/>
            <person name="Lipzen A."/>
            <person name="Chen C."/>
            <person name="Yanf M."/>
            <person name="Daum C."/>
            <person name="Ng V."/>
            <person name="Clum A."/>
            <person name="Steindorff A."/>
            <person name="Ohm R."/>
            <person name="Martin F."/>
            <person name="Silar P."/>
            <person name="Natvig D."/>
            <person name="Lalanne C."/>
            <person name="Gautier V."/>
            <person name="Ament-Velasquez S.L."/>
            <person name="Kruys A."/>
            <person name="Hutchinson M.I."/>
            <person name="Powell A.J."/>
            <person name="Barry K."/>
            <person name="Miller A.N."/>
            <person name="Grigoriev I.V."/>
            <person name="Debuchy R."/>
            <person name="Gladieux P."/>
            <person name="Thoren M.H."/>
            <person name="Johannesson H."/>
        </authorList>
    </citation>
    <scope>NUCLEOTIDE SEQUENCE</scope>
    <source>
        <strain evidence="2">SMH4131-1</strain>
    </source>
</reference>
<feature type="chain" id="PRO_5041978358" description="Secreted protein" evidence="1">
    <location>
        <begin position="25"/>
        <end position="99"/>
    </location>
</feature>
<dbReference type="Proteomes" id="UP001286456">
    <property type="component" value="Unassembled WGS sequence"/>
</dbReference>
<gene>
    <name evidence="2" type="ORF">B0T19DRAFT_224044</name>
</gene>
<evidence type="ECO:0008006" key="4">
    <source>
        <dbReference type="Google" id="ProtNLM"/>
    </source>
</evidence>
<sequence>MGTAQLFLPFFLSVLFVLRPVLLARGPKKYYIHKYIYFLPCLGVCIVDGTDRPDISPARTWSTFFPPADAPVPCATNLGCAQSKVSANRVILFNFHPLW</sequence>
<proteinExistence type="predicted"/>
<comment type="caution">
    <text evidence="2">The sequence shown here is derived from an EMBL/GenBank/DDBJ whole genome shotgun (WGS) entry which is preliminary data.</text>
</comment>
<name>A0AAE0IFU4_9PEZI</name>
<evidence type="ECO:0000256" key="1">
    <source>
        <dbReference type="SAM" id="SignalP"/>
    </source>
</evidence>
<protein>
    <recommendedName>
        <fullName evidence="4">Secreted protein</fullName>
    </recommendedName>
</protein>
<evidence type="ECO:0000313" key="3">
    <source>
        <dbReference type="Proteomes" id="UP001286456"/>
    </source>
</evidence>
<keyword evidence="1" id="KW-0732">Signal</keyword>
<dbReference type="AlphaFoldDB" id="A0AAE0IFU4"/>
<organism evidence="2 3">
    <name type="scientific">Cercophora scortea</name>
    <dbReference type="NCBI Taxonomy" id="314031"/>
    <lineage>
        <taxon>Eukaryota</taxon>
        <taxon>Fungi</taxon>
        <taxon>Dikarya</taxon>
        <taxon>Ascomycota</taxon>
        <taxon>Pezizomycotina</taxon>
        <taxon>Sordariomycetes</taxon>
        <taxon>Sordariomycetidae</taxon>
        <taxon>Sordariales</taxon>
        <taxon>Lasiosphaeriaceae</taxon>
        <taxon>Cercophora</taxon>
    </lineage>
</organism>
<accession>A0AAE0IFU4</accession>
<feature type="signal peptide" evidence="1">
    <location>
        <begin position="1"/>
        <end position="24"/>
    </location>
</feature>
<reference evidence="2" key="1">
    <citation type="journal article" date="2023" name="Mol. Phylogenet. Evol.">
        <title>Genome-scale phylogeny and comparative genomics of the fungal order Sordariales.</title>
        <authorList>
            <person name="Hensen N."/>
            <person name="Bonometti L."/>
            <person name="Westerberg I."/>
            <person name="Brannstrom I.O."/>
            <person name="Guillou S."/>
            <person name="Cros-Aarteil S."/>
            <person name="Calhoun S."/>
            <person name="Haridas S."/>
            <person name="Kuo A."/>
            <person name="Mondo S."/>
            <person name="Pangilinan J."/>
            <person name="Riley R."/>
            <person name="LaButti K."/>
            <person name="Andreopoulos B."/>
            <person name="Lipzen A."/>
            <person name="Chen C."/>
            <person name="Yan M."/>
            <person name="Daum C."/>
            <person name="Ng V."/>
            <person name="Clum A."/>
            <person name="Steindorff A."/>
            <person name="Ohm R.A."/>
            <person name="Martin F."/>
            <person name="Silar P."/>
            <person name="Natvig D.O."/>
            <person name="Lalanne C."/>
            <person name="Gautier V."/>
            <person name="Ament-Velasquez S.L."/>
            <person name="Kruys A."/>
            <person name="Hutchinson M.I."/>
            <person name="Powell A.J."/>
            <person name="Barry K."/>
            <person name="Miller A.N."/>
            <person name="Grigoriev I.V."/>
            <person name="Debuchy R."/>
            <person name="Gladieux P."/>
            <person name="Hiltunen Thoren M."/>
            <person name="Johannesson H."/>
        </authorList>
    </citation>
    <scope>NUCLEOTIDE SEQUENCE</scope>
    <source>
        <strain evidence="2">SMH4131-1</strain>
    </source>
</reference>
<evidence type="ECO:0000313" key="2">
    <source>
        <dbReference type="EMBL" id="KAK3324173.1"/>
    </source>
</evidence>